<feature type="domain" description="Flagellin N-terminal" evidence="6">
    <location>
        <begin position="3"/>
        <end position="139"/>
    </location>
</feature>
<gene>
    <name evidence="8" type="primary">flgL</name>
    <name evidence="8" type="ORF">HUK38_06190</name>
</gene>
<dbReference type="GO" id="GO:0005576">
    <property type="term" value="C:extracellular region"/>
    <property type="evidence" value="ECO:0007669"/>
    <property type="project" value="UniProtKB-SubCell"/>
</dbReference>
<dbReference type="PRINTS" id="PR00207">
    <property type="entry name" value="FLAGELLIN"/>
</dbReference>
<dbReference type="InterPro" id="IPR001029">
    <property type="entry name" value="Flagellin_N"/>
</dbReference>
<keyword evidence="5" id="KW-0975">Bacterial flagellum</keyword>
<dbReference type="InterPro" id="IPR013384">
    <property type="entry name" value="Flagell_FlgL"/>
</dbReference>
<feature type="domain" description="Flagellin C-terminal" evidence="7">
    <location>
        <begin position="341"/>
        <end position="422"/>
    </location>
</feature>
<dbReference type="EMBL" id="JABVCQ010000010">
    <property type="protein sequence ID" value="MBB1125822.1"/>
    <property type="molecule type" value="Genomic_DNA"/>
</dbReference>
<dbReference type="PANTHER" id="PTHR42792">
    <property type="entry name" value="FLAGELLIN"/>
    <property type="match status" value="1"/>
</dbReference>
<proteinExistence type="inferred from homology"/>
<evidence type="ECO:0000256" key="2">
    <source>
        <dbReference type="ARBA" id="ARBA00004613"/>
    </source>
</evidence>
<comment type="subcellular location">
    <subcellularLocation>
        <location evidence="1">Bacterial flagellum</location>
    </subcellularLocation>
    <subcellularLocation>
        <location evidence="2">Secreted</location>
    </subcellularLocation>
</comment>
<keyword evidence="4" id="KW-0964">Secreted</keyword>
<evidence type="ECO:0000259" key="6">
    <source>
        <dbReference type="Pfam" id="PF00669"/>
    </source>
</evidence>
<dbReference type="RefSeq" id="WP_182583452.1">
    <property type="nucleotide sequence ID" value="NZ_JABVCQ010000010.1"/>
</dbReference>
<dbReference type="Proteomes" id="UP000548632">
    <property type="component" value="Unassembled WGS sequence"/>
</dbReference>
<evidence type="ECO:0000256" key="1">
    <source>
        <dbReference type="ARBA" id="ARBA00004365"/>
    </source>
</evidence>
<dbReference type="Pfam" id="PF00669">
    <property type="entry name" value="Flagellin_N"/>
    <property type="match status" value="1"/>
</dbReference>
<keyword evidence="8" id="KW-0282">Flagellum</keyword>
<dbReference type="NCBIfam" id="TIGR02550">
    <property type="entry name" value="flagell_flgL"/>
    <property type="match status" value="1"/>
</dbReference>
<keyword evidence="8" id="KW-0969">Cilium</keyword>
<accession>A0A839HI85</accession>
<dbReference type="SUPFAM" id="SSF64518">
    <property type="entry name" value="Phase 1 flagellin"/>
    <property type="match status" value="1"/>
</dbReference>
<comment type="caution">
    <text evidence="8">The sequence shown here is derived from an EMBL/GenBank/DDBJ whole genome shotgun (WGS) entry which is preliminary data.</text>
</comment>
<evidence type="ECO:0000256" key="3">
    <source>
        <dbReference type="ARBA" id="ARBA00005709"/>
    </source>
</evidence>
<sequence>MRISSAHIYRSTLETMQTKQAQFDHTGLQLATGKRILTAADDPAGATQSAKLTTMIKTTEQHQRNNNIATPWLEQEEWAIGGTTDQLQRVRELVVQGNNDSQNEETRQYIANEIRGIRDALFDLANTKGPNGEYLFAGTRSNAAPFEINAAGEVSYIGATGDGAVRKLAIASTTTVAIGNSGDDVFMNILENDGRIGAALTRGTTDPLSDLAIELTDVSDLNEFLTGTNATDEFEIQFQQTGTDPLTNERIMQYRVMNTSQGGIETVGWTDYSSEATISFAGRRMILSGTPQTDDTVTSRPAQHVTIFQTLDNIATAFEAGASNDNQRSDLTTAANRSLDDLDATLAHLGMIRTTIGTRLQLLETQTSSNEERLLDLQSTRSDIQDLDYSEAISRFTLEQTALEAAQKSYVQVNKLSLFNFL</sequence>
<dbReference type="Gene3D" id="1.20.1330.10">
    <property type="entry name" value="f41 fragment of flagellin, N-terminal domain"/>
    <property type="match status" value="2"/>
</dbReference>
<dbReference type="GO" id="GO:0071973">
    <property type="term" value="P:bacterial-type flagellum-dependent cell motility"/>
    <property type="evidence" value="ECO:0007669"/>
    <property type="project" value="InterPro"/>
</dbReference>
<dbReference type="AlphaFoldDB" id="A0A839HI85"/>
<keyword evidence="8" id="KW-0966">Cell projection</keyword>
<dbReference type="PANTHER" id="PTHR42792:SF1">
    <property type="entry name" value="FLAGELLAR HOOK-ASSOCIATED PROTEIN 3"/>
    <property type="match status" value="1"/>
</dbReference>
<comment type="similarity">
    <text evidence="3">Belongs to the bacterial flagellin family.</text>
</comment>
<dbReference type="Pfam" id="PF00700">
    <property type="entry name" value="Flagellin_C"/>
    <property type="match status" value="1"/>
</dbReference>
<name>A0A839HI85_9GAMM</name>
<evidence type="ECO:0000313" key="9">
    <source>
        <dbReference type="Proteomes" id="UP000548632"/>
    </source>
</evidence>
<keyword evidence="9" id="KW-1185">Reference proteome</keyword>
<organism evidence="8 9">
    <name type="scientific">Thiospirillum jenense</name>
    <dbReference type="NCBI Taxonomy" id="1653858"/>
    <lineage>
        <taxon>Bacteria</taxon>
        <taxon>Pseudomonadati</taxon>
        <taxon>Pseudomonadota</taxon>
        <taxon>Gammaproteobacteria</taxon>
        <taxon>Chromatiales</taxon>
        <taxon>Chromatiaceae</taxon>
        <taxon>Thiospirillum</taxon>
    </lineage>
</organism>
<dbReference type="InterPro" id="IPR001492">
    <property type="entry name" value="Flagellin"/>
</dbReference>
<dbReference type="GO" id="GO:0005198">
    <property type="term" value="F:structural molecule activity"/>
    <property type="evidence" value="ECO:0007669"/>
    <property type="project" value="InterPro"/>
</dbReference>
<dbReference type="GO" id="GO:0009424">
    <property type="term" value="C:bacterial-type flagellum hook"/>
    <property type="evidence" value="ECO:0007669"/>
    <property type="project" value="InterPro"/>
</dbReference>
<evidence type="ECO:0000259" key="7">
    <source>
        <dbReference type="Pfam" id="PF00700"/>
    </source>
</evidence>
<evidence type="ECO:0000256" key="5">
    <source>
        <dbReference type="ARBA" id="ARBA00023143"/>
    </source>
</evidence>
<evidence type="ECO:0000256" key="4">
    <source>
        <dbReference type="ARBA" id="ARBA00022525"/>
    </source>
</evidence>
<dbReference type="InterPro" id="IPR046358">
    <property type="entry name" value="Flagellin_C"/>
</dbReference>
<evidence type="ECO:0000313" key="8">
    <source>
        <dbReference type="EMBL" id="MBB1125822.1"/>
    </source>
</evidence>
<protein>
    <submittedName>
        <fullName evidence="8">Flagellar hook-associated protein FlgL</fullName>
    </submittedName>
</protein>
<reference evidence="8 9" key="1">
    <citation type="journal article" date="2020" name="Arch. Microbiol.">
        <title>The genome sequence of the giant phototrophic gammaproteobacterium Thiospirillum jenense gives insight into its physiological properties and phylogenetic relationships.</title>
        <authorList>
            <person name="Imhoff J.F."/>
            <person name="Meyer T.E."/>
            <person name="Kyndt J.A."/>
        </authorList>
    </citation>
    <scope>NUCLEOTIDE SEQUENCE [LARGE SCALE GENOMIC DNA]</scope>
    <source>
        <strain evidence="8 9">DSM 216</strain>
    </source>
</reference>